<protein>
    <recommendedName>
        <fullName evidence="1">Retrotransposon gag domain-containing protein</fullName>
    </recommendedName>
</protein>
<dbReference type="VEuPathDB" id="VectorBase:AFAF015453"/>
<evidence type="ECO:0000313" key="2">
    <source>
        <dbReference type="EnsemblMetazoa" id="AFAF015453-PA"/>
    </source>
</evidence>
<proteinExistence type="predicted"/>
<reference evidence="3" key="1">
    <citation type="submission" date="2014-01" db="EMBL/GenBank/DDBJ databases">
        <title>The Genome Sequence of Anopheles farauti FAR1 (V2).</title>
        <authorList>
            <consortium name="The Broad Institute Genomics Platform"/>
            <person name="Neafsey D.E."/>
            <person name="Besansky N."/>
            <person name="Howell P."/>
            <person name="Walton C."/>
            <person name="Young S.K."/>
            <person name="Zeng Q."/>
            <person name="Gargeya S."/>
            <person name="Fitzgerald M."/>
            <person name="Haas B."/>
            <person name="Abouelleil A."/>
            <person name="Allen A.W."/>
            <person name="Alvarado L."/>
            <person name="Arachchi H.M."/>
            <person name="Berlin A.M."/>
            <person name="Chapman S.B."/>
            <person name="Gainer-Dewar J."/>
            <person name="Goldberg J."/>
            <person name="Griggs A."/>
            <person name="Gujja S."/>
            <person name="Hansen M."/>
            <person name="Howarth C."/>
            <person name="Imamovic A."/>
            <person name="Ireland A."/>
            <person name="Larimer J."/>
            <person name="McCowan C."/>
            <person name="Murphy C."/>
            <person name="Pearson M."/>
            <person name="Poon T.W."/>
            <person name="Priest M."/>
            <person name="Roberts A."/>
            <person name="Saif S."/>
            <person name="Shea T."/>
            <person name="Sisk P."/>
            <person name="Sykes S."/>
            <person name="Wortman J."/>
            <person name="Nusbaum C."/>
            <person name="Birren B."/>
        </authorList>
    </citation>
    <scope>NUCLEOTIDE SEQUENCE [LARGE SCALE GENOMIC DNA]</scope>
    <source>
        <strain evidence="3">FAR1</strain>
    </source>
</reference>
<feature type="domain" description="Retrotransposon gag" evidence="1">
    <location>
        <begin position="47"/>
        <end position="137"/>
    </location>
</feature>
<organism evidence="2 3">
    <name type="scientific">Anopheles farauti</name>
    <dbReference type="NCBI Taxonomy" id="69004"/>
    <lineage>
        <taxon>Eukaryota</taxon>
        <taxon>Metazoa</taxon>
        <taxon>Ecdysozoa</taxon>
        <taxon>Arthropoda</taxon>
        <taxon>Hexapoda</taxon>
        <taxon>Insecta</taxon>
        <taxon>Pterygota</taxon>
        <taxon>Neoptera</taxon>
        <taxon>Endopterygota</taxon>
        <taxon>Diptera</taxon>
        <taxon>Nematocera</taxon>
        <taxon>Culicoidea</taxon>
        <taxon>Culicidae</taxon>
        <taxon>Anophelinae</taxon>
        <taxon>Anopheles</taxon>
    </lineage>
</organism>
<evidence type="ECO:0000259" key="1">
    <source>
        <dbReference type="Pfam" id="PF03732"/>
    </source>
</evidence>
<evidence type="ECO:0000313" key="3">
    <source>
        <dbReference type="Proteomes" id="UP000075886"/>
    </source>
</evidence>
<dbReference type="PANTHER" id="PTHR33064">
    <property type="entry name" value="POL PROTEIN"/>
    <property type="match status" value="1"/>
</dbReference>
<keyword evidence="3" id="KW-1185">Reference proteome</keyword>
<dbReference type="InterPro" id="IPR051320">
    <property type="entry name" value="Viral_Replic_Matur_Polypro"/>
</dbReference>
<name>A0A182QRK3_9DIPT</name>
<dbReference type="STRING" id="69004.A0A182QRK3"/>
<dbReference type="PANTHER" id="PTHR33064:SF37">
    <property type="entry name" value="RIBONUCLEASE H"/>
    <property type="match status" value="1"/>
</dbReference>
<dbReference type="Pfam" id="PF03732">
    <property type="entry name" value="Retrotrans_gag"/>
    <property type="match status" value="1"/>
</dbReference>
<dbReference type="SUPFAM" id="SSF56672">
    <property type="entry name" value="DNA/RNA polymerases"/>
    <property type="match status" value="1"/>
</dbReference>
<sequence length="584" mass="66859">MTMSTNHPKVGNFDPARAESSSREWLDSVEAFARRNSLAEDQTYSFARGKLRGSAKTWFKRAKVSSWKEFQQAFVLAFPADNPISMSRDKRHRTLGRRKKFANETVEEYIEEMLKLGKLSQLSEEVIVSYIVAGLRDPVLSKAIPYGVCLEQLKKGIQWQRELGALIHQYHNDPKVTVDDFERLADRMEQVVLWETAEQLRGDPEVLRTVGNELSSLLRQHRVALSCNLSNLGTSKTHQLVVRLNRQLNATYQDVSESEDDQSRSLQTSLISHLTCDVIQKSSHCEPMLHRVHLTSTTGELLPDLAHLNASTCRQSPSYFHAKSLLQPLAGFRYFTTLDFNAGHFQIPLEPGSRRYFTFRSGSYGIFQYRRAPKHFANTTIVFNKILIELARKLPTGDVVVLNDVLILPSRDTPEGLQKLARVFAALAAFGLTADVRRSRFFERRVQLYNWIVQQGKVISNGLPFEMPVRARSRLVLVVRESCSPPRRKTPYESLLQQRSNEYGQIELVGSYTGQPVESKERNGGNESRLAVHLVESIEHFRQFLLFAPFEVLLEVEEQEMEKIKGMLLDVQQYNFELKTVPRD</sequence>
<dbReference type="GO" id="GO:0071897">
    <property type="term" value="P:DNA biosynthetic process"/>
    <property type="evidence" value="ECO:0007669"/>
    <property type="project" value="UniProtKB-ARBA"/>
</dbReference>
<dbReference type="InterPro" id="IPR005162">
    <property type="entry name" value="Retrotrans_gag_dom"/>
</dbReference>
<dbReference type="Proteomes" id="UP000075886">
    <property type="component" value="Unassembled WGS sequence"/>
</dbReference>
<dbReference type="Gene3D" id="3.10.10.10">
    <property type="entry name" value="HIV Type 1 Reverse Transcriptase, subunit A, domain 1"/>
    <property type="match status" value="1"/>
</dbReference>
<dbReference type="InterPro" id="IPR043128">
    <property type="entry name" value="Rev_trsase/Diguanyl_cyclase"/>
</dbReference>
<dbReference type="InterPro" id="IPR043502">
    <property type="entry name" value="DNA/RNA_pol_sf"/>
</dbReference>
<dbReference type="Gene3D" id="3.30.70.270">
    <property type="match status" value="1"/>
</dbReference>
<dbReference type="AlphaFoldDB" id="A0A182QRK3"/>
<reference evidence="2" key="2">
    <citation type="submission" date="2020-05" db="UniProtKB">
        <authorList>
            <consortium name="EnsemblMetazoa"/>
        </authorList>
    </citation>
    <scope>IDENTIFICATION</scope>
    <source>
        <strain evidence="2">FAR1</strain>
    </source>
</reference>
<dbReference type="EMBL" id="AXCN02001053">
    <property type="status" value="NOT_ANNOTATED_CDS"/>
    <property type="molecule type" value="Genomic_DNA"/>
</dbReference>
<dbReference type="EnsemblMetazoa" id="AFAF015453-RA">
    <property type="protein sequence ID" value="AFAF015453-PA"/>
    <property type="gene ID" value="AFAF015453"/>
</dbReference>
<accession>A0A182QRK3</accession>